<evidence type="ECO:0008006" key="5">
    <source>
        <dbReference type="Google" id="ProtNLM"/>
    </source>
</evidence>
<feature type="transmembrane region" description="Helical" evidence="2">
    <location>
        <begin position="1160"/>
        <end position="1183"/>
    </location>
</feature>
<organism evidence="3 4">
    <name type="scientific">Pristionchus pacificus</name>
    <name type="common">Parasitic nematode worm</name>
    <dbReference type="NCBI Taxonomy" id="54126"/>
    <lineage>
        <taxon>Eukaryota</taxon>
        <taxon>Metazoa</taxon>
        <taxon>Ecdysozoa</taxon>
        <taxon>Nematoda</taxon>
        <taxon>Chromadorea</taxon>
        <taxon>Rhabditida</taxon>
        <taxon>Rhabditina</taxon>
        <taxon>Diplogasteromorpha</taxon>
        <taxon>Diplogasteroidea</taxon>
        <taxon>Neodiplogasteridae</taxon>
        <taxon>Pristionchus</taxon>
    </lineage>
</organism>
<feature type="transmembrane region" description="Helical" evidence="2">
    <location>
        <begin position="408"/>
        <end position="427"/>
    </location>
</feature>
<gene>
    <name evidence="3" type="primary">WBGene00277517</name>
</gene>
<feature type="transmembrane region" description="Helical" evidence="2">
    <location>
        <begin position="111"/>
        <end position="134"/>
    </location>
</feature>
<accession>A0A8R1YZG8</accession>
<feature type="transmembrane region" description="Helical" evidence="2">
    <location>
        <begin position="1311"/>
        <end position="1335"/>
    </location>
</feature>
<feature type="transmembrane region" description="Helical" evidence="2">
    <location>
        <begin position="1032"/>
        <end position="1049"/>
    </location>
</feature>
<feature type="transmembrane region" description="Helical" evidence="2">
    <location>
        <begin position="69"/>
        <end position="91"/>
    </location>
</feature>
<proteinExistence type="inferred from homology"/>
<reference evidence="3" key="2">
    <citation type="submission" date="2022-06" db="UniProtKB">
        <authorList>
            <consortium name="EnsemblMetazoa"/>
        </authorList>
    </citation>
    <scope>IDENTIFICATION</scope>
    <source>
        <strain evidence="3">PS312</strain>
    </source>
</reference>
<feature type="transmembrane region" description="Helical" evidence="2">
    <location>
        <begin position="1347"/>
        <end position="1371"/>
    </location>
</feature>
<dbReference type="EnsemblMetazoa" id="PPA39148.1">
    <property type="protein sequence ID" value="PPA39148.1"/>
    <property type="gene ID" value="WBGene00277517"/>
</dbReference>
<feature type="transmembrane region" description="Helical" evidence="2">
    <location>
        <begin position="1693"/>
        <end position="1721"/>
    </location>
</feature>
<dbReference type="InterPro" id="IPR004151">
    <property type="entry name" value="7TM_GPCR_serpentine_rcpt_Sre"/>
</dbReference>
<feature type="transmembrane region" description="Helical" evidence="2">
    <location>
        <begin position="989"/>
        <end position="1012"/>
    </location>
</feature>
<dbReference type="GO" id="GO:0016020">
    <property type="term" value="C:membrane"/>
    <property type="evidence" value="ECO:0007669"/>
    <property type="project" value="InterPro"/>
</dbReference>
<feature type="transmembrane region" description="Helical" evidence="2">
    <location>
        <begin position="1755"/>
        <end position="1779"/>
    </location>
</feature>
<reference evidence="4" key="1">
    <citation type="journal article" date="2008" name="Nat. Genet.">
        <title>The Pristionchus pacificus genome provides a unique perspective on nematode lifestyle and parasitism.</title>
        <authorList>
            <person name="Dieterich C."/>
            <person name="Clifton S.W."/>
            <person name="Schuster L.N."/>
            <person name="Chinwalla A."/>
            <person name="Delehaunty K."/>
            <person name="Dinkelacker I."/>
            <person name="Fulton L."/>
            <person name="Fulton R."/>
            <person name="Godfrey J."/>
            <person name="Minx P."/>
            <person name="Mitreva M."/>
            <person name="Roeseler W."/>
            <person name="Tian H."/>
            <person name="Witte H."/>
            <person name="Yang S.P."/>
            <person name="Wilson R.K."/>
            <person name="Sommer R.J."/>
        </authorList>
    </citation>
    <scope>NUCLEOTIDE SEQUENCE [LARGE SCALE GENOMIC DNA]</scope>
    <source>
        <strain evidence="4">PS312</strain>
    </source>
</reference>
<keyword evidence="2" id="KW-0812">Transmembrane</keyword>
<feature type="transmembrane region" description="Helical" evidence="2">
    <location>
        <begin position="1210"/>
        <end position="1230"/>
    </location>
</feature>
<feature type="transmembrane region" description="Helical" evidence="2">
    <location>
        <begin position="1487"/>
        <end position="1509"/>
    </location>
</feature>
<name>A0A8R1YZG8_PRIPA</name>
<evidence type="ECO:0000313" key="3">
    <source>
        <dbReference type="EnsemblMetazoa" id="PPA39148.1"/>
    </source>
</evidence>
<protein>
    <recommendedName>
        <fullName evidence="5">G protein-coupled receptor</fullName>
    </recommendedName>
</protein>
<dbReference type="PANTHER" id="PTHR23128">
    <property type="entry name" value="SERPENTINE RECEPTOR, CLASS E (EPSILON)-RELATED"/>
    <property type="match status" value="1"/>
</dbReference>
<feature type="transmembrane region" description="Helical" evidence="2">
    <location>
        <begin position="1242"/>
        <end position="1261"/>
    </location>
</feature>
<feature type="transmembrane region" description="Helical" evidence="2">
    <location>
        <begin position="238"/>
        <end position="257"/>
    </location>
</feature>
<feature type="transmembrane region" description="Helical" evidence="2">
    <location>
        <begin position="1599"/>
        <end position="1620"/>
    </location>
</feature>
<dbReference type="GO" id="GO:0007606">
    <property type="term" value="P:sensory perception of chemical stimulus"/>
    <property type="evidence" value="ECO:0007669"/>
    <property type="project" value="InterPro"/>
</dbReference>
<feature type="transmembrane region" description="Helical" evidence="2">
    <location>
        <begin position="496"/>
        <end position="523"/>
    </location>
</feature>
<feature type="transmembrane region" description="Helical" evidence="2">
    <location>
        <begin position="586"/>
        <end position="608"/>
    </location>
</feature>
<evidence type="ECO:0000256" key="1">
    <source>
        <dbReference type="ARBA" id="ARBA00006803"/>
    </source>
</evidence>
<feature type="transmembrane region" description="Helical" evidence="2">
    <location>
        <begin position="1568"/>
        <end position="1587"/>
    </location>
</feature>
<feature type="transmembrane region" description="Helical" evidence="2">
    <location>
        <begin position="269"/>
        <end position="298"/>
    </location>
</feature>
<feature type="transmembrane region" description="Helical" evidence="2">
    <location>
        <begin position="433"/>
        <end position="462"/>
    </location>
</feature>
<feature type="transmembrane region" description="Helical" evidence="2">
    <location>
        <begin position="176"/>
        <end position="197"/>
    </location>
</feature>
<feature type="transmembrane region" description="Helical" evidence="2">
    <location>
        <begin position="893"/>
        <end position="915"/>
    </location>
</feature>
<keyword evidence="2" id="KW-1133">Transmembrane helix</keyword>
<feature type="transmembrane region" description="Helical" evidence="2">
    <location>
        <begin position="559"/>
        <end position="580"/>
    </location>
</feature>
<feature type="transmembrane region" description="Helical" evidence="2">
    <location>
        <begin position="1661"/>
        <end position="1681"/>
    </location>
</feature>
<evidence type="ECO:0000313" key="4">
    <source>
        <dbReference type="Proteomes" id="UP000005239"/>
    </source>
</evidence>
<feature type="transmembrane region" description="Helical" evidence="2">
    <location>
        <begin position="31"/>
        <end position="57"/>
    </location>
</feature>
<dbReference type="PANTHER" id="PTHR23128:SF132">
    <property type="entry name" value="SERPENTINE RECEPTOR, CLASS E (EPSILON)-RELATED"/>
    <property type="match status" value="1"/>
</dbReference>
<evidence type="ECO:0000256" key="2">
    <source>
        <dbReference type="SAM" id="Phobius"/>
    </source>
</evidence>
<keyword evidence="2" id="KW-0472">Membrane</keyword>
<feature type="transmembrane region" description="Helical" evidence="2">
    <location>
        <begin position="1127"/>
        <end position="1154"/>
    </location>
</feature>
<feature type="transmembrane region" description="Helical" evidence="2">
    <location>
        <begin position="1825"/>
        <end position="1845"/>
    </location>
</feature>
<dbReference type="Proteomes" id="UP000005239">
    <property type="component" value="Unassembled WGS sequence"/>
</dbReference>
<sequence>MFPSYLAACGNSISWLPFTPRVLRIHSLIGVYYTLIAIETISLVLSIVCMCALIFMFCGHQIVHLNLTIMLIFHGGLYSVSAILRLIQIIYEVGWISISSLGCFPIPQIVIVRVTSYISVVLLMGGIIVERAFATHFVIDYEKQKRIWVAAIIVVFLFCLSFFISSQIVMGGINGIIFAATMVAPVCLSLIAFRVLLRRNVKRLGALNDIMARRSAQDNYTLSLRLQLRENIWTMKKLNRLASVITPLCLVCLPFLFMPPLFLRDEENWWILEIIVASNNAVMAAIAPFCSALIVSIFEEVRHMVFPKRRRTEHAKIWLPFFPRIERINSYYTFVAIEEQSTVYEAVRAIRQLLRRNEKRLERLNDTAQRRMSTDIYTLSQRLRLRENIWTMQHLRVTLKRLYRMARITRPLFLIGLLLMFLPPLFLQYEENWWILEIFIAANNALLAAAAPIITAMAAVVFEHIRRVFVPKRFYRENVWLPFSPRIERIHSFTPLYYSFLTIETISLILTFLCLGSVIAAFWRQKLLDVFPFHRSLFCAERAFATYFVIDYERKQRLWIAFIIILPTFAFSIFICSQAMRGAINGIFFSATMLILVIISVITIRHLLKRNEKRLELLNDAVERRYTRDKYTLSLRLQLRENIWTTKRLYPMAKIDTPLCLVCLPLLFLPPLFLQDEENWWILEIFIAGGNRNIHNAALAACAPIISAMVLFVFEQVRRMLIPKVHPVTDVPSIKDAETDQYFDRGTLLSHFKFLDMKSDSLLVKLFPSYLAECGNDTFWLPFSPRIERLSGVECAYYALAVFEIVHRNLTAMLVFDEPGCFPLPQLVILRATAYISIILLMNGIIIERALATYFVNDYEKKRRLWISVTILPMNFVASLMLSSQIIRGEINGVFFGIALLGPVFAAIIIFYLLLNYNERRLARLNDLIEKQRILRFFDRDQGPILAQFASAITREYLDHAGKFCFITVHFQERSLRFPITSQCFFQKLFRMACVVVPICICCVPILAVPAFVLQDKSQWWMLELIIETTNMAIAAVAPLLTAYIIYVFEKVKKLVIPKKWRRRVVDKKKRFGDFATLSERDTFAMKQAISNILVKYFPSYLADCGNETFWLPFSPRLDRIVGYEHIYFILAAFEIIFLLLSFLSMGLLITIFLRHQIVHFNLTAMLVFHGYWYCLMIILRFLQMTFETGLIHLDEPGCFPMPQMVVVRATTYISIIMMMTGVIVERLLATVFVADYEKKRRLWISISLLIVNFALLRILLKHNKERLKRLNDLIDRQRAKFSLQSIGKKDQYSLSLRLQLRENIWTMQKLFRMALFAIPLCGICLPILAVPAVVLQEKSQWSTLELIIEATNMAIAAVAPVFTGYIVYVFEKVRRLIIPKKWRRRAVEKKIRKMTVSVVQASEADQHFDQMNLLFQKSLELKSQELRVYSLHSQLWLPFSPRLERVPQEYQIVYYSLAIFEMICLLLSFFCLCLLMNVFYKHHIVHFNLTSMMIAHGLFICFTILLRYGQIALETNMLPSLSPACSPRPQIIILRLMAYISVLLLMGGILIERALATYFVIDYEKQRRWWISLSLNAIVFLSSFVLSTQIIHGGINGVYFGIVILAPIFMSIWSFRLLLRHNEQRLARLNDMIERHCNVDEYSLSLRLQLDENIWTMQKLYRIAMLSLPICLLCLPFLFLPPFFLRDEENWWILELIIEGNNAGISALAPIFTILVALVFEQVRSLILPDSCTKYTRKVHPSDRLRFPDDSMHWVPFCRCLCVSEAALATLLNIYVLITLWRRRIDSNASTYRIGITVLCISSMGQSFLESFAIVTHQIHDNEYTLILLGPVGFLGEGAFAAWLRPKC</sequence>
<feature type="transmembrane region" description="Helical" evidence="2">
    <location>
        <begin position="1791"/>
        <end position="1810"/>
    </location>
</feature>
<feature type="transmembrane region" description="Helical" evidence="2">
    <location>
        <begin position="866"/>
        <end position="887"/>
    </location>
</feature>
<dbReference type="Pfam" id="PF03125">
    <property type="entry name" value="Sre"/>
    <property type="match status" value="5"/>
</dbReference>
<keyword evidence="4" id="KW-1185">Reference proteome</keyword>
<comment type="similarity">
    <text evidence="1">Belongs to the nematode receptor-like protein sre family.</text>
</comment>
<feature type="transmembrane region" description="Helical" evidence="2">
    <location>
        <begin position="1537"/>
        <end position="1562"/>
    </location>
</feature>
<feature type="transmembrane region" description="Helical" evidence="2">
    <location>
        <begin position="1453"/>
        <end position="1481"/>
    </location>
</feature>
<feature type="transmembrane region" description="Helical" evidence="2">
    <location>
        <begin position="146"/>
        <end position="170"/>
    </location>
</feature>
<feature type="transmembrane region" description="Helical" evidence="2">
    <location>
        <begin position="828"/>
        <end position="846"/>
    </location>
</feature>